<dbReference type="InterPro" id="IPR013784">
    <property type="entry name" value="Carb-bd-like_fold"/>
</dbReference>
<organism evidence="1 2">
    <name type="scientific">Aquimarina brevivitae</name>
    <dbReference type="NCBI Taxonomy" id="323412"/>
    <lineage>
        <taxon>Bacteria</taxon>
        <taxon>Pseudomonadati</taxon>
        <taxon>Bacteroidota</taxon>
        <taxon>Flavobacteriia</taxon>
        <taxon>Flavobacteriales</taxon>
        <taxon>Flavobacteriaceae</taxon>
        <taxon>Aquimarina</taxon>
    </lineage>
</organism>
<dbReference type="Pfam" id="PF13620">
    <property type="entry name" value="CarboxypepD_reg"/>
    <property type="match status" value="1"/>
</dbReference>
<accession>A0A4V2F7J9</accession>
<dbReference type="Gene3D" id="2.60.40.10">
    <property type="entry name" value="Immunoglobulins"/>
    <property type="match status" value="1"/>
</dbReference>
<sequence>MQFIKYIALIVVTVMVMMSCGEDTIDLQGLGVVEGRVVQSGTNEPLENVKIATNPASSTVFTDQDGFYSIVNIPAGEYSLSAQKDGLLAEFEAISVIADTSIEVVFELELETASNRPPNAAILISPEDNAQETPTTVELVWSGSDPDTDDNLTYSVRIQNDFNSEILEFENINDTTLTVANLMFGVKYFWQVTTSDGINDPVNSTVASFTTQNPPNNRIVFTRLIEGNSVIFSADEQGETVLQLTSSGRNSFRPRRNPNTSKIAFLRSIGSQTHLFTMDEDGTNQQQITGQVGVNGFNLEAVDFTWDANGAQLLFPNQDKLYRINNDGSGLELVYQTPDGSLITEIAKNPGSNITVVKTNNLDGYSVRIFTIDTTGAVVNIILEGVQGAAGGIDISIDNTKVLYAYDVSGFENVNYRRLDTRLFIYDLTTNTATDLSTDKPSGTNDLDPRFSPNEASVIYVNTSNDGVSQQNIQILPINDLVARNTLLSNGAMPDWE</sequence>
<keyword evidence="2" id="KW-1185">Reference proteome</keyword>
<dbReference type="RefSeq" id="WP_130285877.1">
    <property type="nucleotide sequence ID" value="NZ_SGXE01000001.1"/>
</dbReference>
<dbReference type="SUPFAM" id="SSF49452">
    <property type="entry name" value="Starch-binding domain-like"/>
    <property type="match status" value="1"/>
</dbReference>
<dbReference type="PANTHER" id="PTHR36842:SF1">
    <property type="entry name" value="PROTEIN TOLB"/>
    <property type="match status" value="1"/>
</dbReference>
<dbReference type="SUPFAM" id="SSF69304">
    <property type="entry name" value="Tricorn protease N-terminal domain"/>
    <property type="match status" value="1"/>
</dbReference>
<keyword evidence="1" id="KW-0645">Protease</keyword>
<dbReference type="Proteomes" id="UP000292262">
    <property type="component" value="Unassembled WGS sequence"/>
</dbReference>
<dbReference type="Gene3D" id="2.120.10.30">
    <property type="entry name" value="TolB, C-terminal domain"/>
    <property type="match status" value="1"/>
</dbReference>
<dbReference type="PROSITE" id="PS51257">
    <property type="entry name" value="PROKAR_LIPOPROTEIN"/>
    <property type="match status" value="1"/>
</dbReference>
<dbReference type="OrthoDB" id="9815657at2"/>
<dbReference type="InterPro" id="IPR011042">
    <property type="entry name" value="6-blade_b-propeller_TolB-like"/>
</dbReference>
<protein>
    <submittedName>
        <fullName evidence="1">Carboxypeptidase family protein</fullName>
    </submittedName>
</protein>
<dbReference type="Gene3D" id="2.60.40.1120">
    <property type="entry name" value="Carboxypeptidase-like, regulatory domain"/>
    <property type="match status" value="1"/>
</dbReference>
<comment type="caution">
    <text evidence="1">The sequence shown here is derived from an EMBL/GenBank/DDBJ whole genome shotgun (WGS) entry which is preliminary data.</text>
</comment>
<gene>
    <name evidence="1" type="ORF">EV197_1311</name>
</gene>
<dbReference type="CDD" id="cd00063">
    <property type="entry name" value="FN3"/>
    <property type="match status" value="1"/>
</dbReference>
<dbReference type="InterPro" id="IPR003961">
    <property type="entry name" value="FN3_dom"/>
</dbReference>
<proteinExistence type="predicted"/>
<dbReference type="InterPro" id="IPR036116">
    <property type="entry name" value="FN3_sf"/>
</dbReference>
<dbReference type="AlphaFoldDB" id="A0A4V2F7J9"/>
<keyword evidence="1" id="KW-0121">Carboxypeptidase</keyword>
<dbReference type="GO" id="GO:0004180">
    <property type="term" value="F:carboxypeptidase activity"/>
    <property type="evidence" value="ECO:0007669"/>
    <property type="project" value="UniProtKB-KW"/>
</dbReference>
<dbReference type="InterPro" id="IPR013783">
    <property type="entry name" value="Ig-like_fold"/>
</dbReference>
<evidence type="ECO:0000313" key="2">
    <source>
        <dbReference type="Proteomes" id="UP000292262"/>
    </source>
</evidence>
<dbReference type="GO" id="GO:0030246">
    <property type="term" value="F:carbohydrate binding"/>
    <property type="evidence" value="ECO:0007669"/>
    <property type="project" value="InterPro"/>
</dbReference>
<name>A0A4V2F7J9_9FLAO</name>
<keyword evidence="1" id="KW-0378">Hydrolase</keyword>
<evidence type="ECO:0000313" key="1">
    <source>
        <dbReference type="EMBL" id="RZT00080.1"/>
    </source>
</evidence>
<dbReference type="EMBL" id="SGXE01000001">
    <property type="protein sequence ID" value="RZT00080.1"/>
    <property type="molecule type" value="Genomic_DNA"/>
</dbReference>
<dbReference type="SUPFAM" id="SSF49265">
    <property type="entry name" value="Fibronectin type III"/>
    <property type="match status" value="1"/>
</dbReference>
<reference evidence="1 2" key="1">
    <citation type="submission" date="2019-02" db="EMBL/GenBank/DDBJ databases">
        <title>Genomic Encyclopedia of Type Strains, Phase IV (KMG-IV): sequencing the most valuable type-strain genomes for metagenomic binning, comparative biology and taxonomic classification.</title>
        <authorList>
            <person name="Goeker M."/>
        </authorList>
    </citation>
    <scope>NUCLEOTIDE SEQUENCE [LARGE SCALE GENOMIC DNA]</scope>
    <source>
        <strain evidence="1 2">DSM 17196</strain>
    </source>
</reference>
<dbReference type="PANTHER" id="PTHR36842">
    <property type="entry name" value="PROTEIN TOLB HOMOLOG"/>
    <property type="match status" value="1"/>
</dbReference>